<dbReference type="Gene3D" id="1.10.15.40">
    <property type="entry name" value="Electron transport complex subunit B, putative Fe-S cluster"/>
    <property type="match status" value="1"/>
</dbReference>
<dbReference type="InterPro" id="IPR007202">
    <property type="entry name" value="4Fe-4S_dom"/>
</dbReference>
<evidence type="ECO:0000256" key="2">
    <source>
        <dbReference type="ARBA" id="ARBA00022723"/>
    </source>
</evidence>
<reference evidence="6" key="1">
    <citation type="submission" date="2010-07" db="EMBL/GenBank/DDBJ databases">
        <authorList>
            <consortium name="CONSOLIDER consortium CSD2007-00005"/>
            <person name="Guazzaroni M.-E."/>
            <person name="Richter M."/>
            <person name="Garcia-Salamanca A."/>
            <person name="Yarza P."/>
            <person name="Ferrer M."/>
        </authorList>
    </citation>
    <scope>NUCLEOTIDE SEQUENCE</scope>
</reference>
<keyword evidence="2" id="KW-0479">Metal-binding</keyword>
<gene>
    <name evidence="6" type="ORF">LDC_2997</name>
</gene>
<reference evidence="6" key="2">
    <citation type="journal article" date="2011" name="Microb. Ecol.">
        <title>Taxonomic and Functional Metagenomic Profiling of the Microbial Community in the Anoxic Sediment of a Sub-saline Shallow Lake (Laguna de Carrizo, Central Spain).</title>
        <authorList>
            <person name="Ferrer M."/>
            <person name="Guazzaroni M.E."/>
            <person name="Richter M."/>
            <person name="Garcia-Salamanca A."/>
            <person name="Yarza P."/>
            <person name="Suarez-Suarez A."/>
            <person name="Solano J."/>
            <person name="Alcaide M."/>
            <person name="van Dillewijn P."/>
            <person name="Molina-Henares M.A."/>
            <person name="Lopez-Cortes N."/>
            <person name="Al-Ramahi Y."/>
            <person name="Guerrero C."/>
            <person name="Acosta A."/>
            <person name="de Eugenio L.I."/>
            <person name="Martinez V."/>
            <person name="Marques S."/>
            <person name="Rojo F."/>
            <person name="Santero E."/>
            <person name="Genilloud O."/>
            <person name="Perez-Perez J."/>
            <person name="Rossello-Mora R."/>
            <person name="Ramos J.L."/>
        </authorList>
    </citation>
    <scope>NUCLEOTIDE SEQUENCE</scope>
</reference>
<keyword evidence="3" id="KW-0408">Iron</keyword>
<dbReference type="GO" id="GO:0051539">
    <property type="term" value="F:4 iron, 4 sulfur cluster binding"/>
    <property type="evidence" value="ECO:0007669"/>
    <property type="project" value="UniProtKB-KW"/>
</dbReference>
<dbReference type="SUPFAM" id="SSF75138">
    <property type="entry name" value="HprK N-terminal domain-like"/>
    <property type="match status" value="1"/>
</dbReference>
<keyword evidence="4" id="KW-0411">Iron-sulfur</keyword>
<dbReference type="EMBL" id="ADZX01000923">
    <property type="protein sequence ID" value="EFK94997.1"/>
    <property type="molecule type" value="Genomic_DNA"/>
</dbReference>
<accession>D9PN68</accession>
<keyword evidence="1" id="KW-0004">4Fe-4S</keyword>
<proteinExistence type="predicted"/>
<dbReference type="GO" id="GO:0046872">
    <property type="term" value="F:metal ion binding"/>
    <property type="evidence" value="ECO:0007669"/>
    <property type="project" value="UniProtKB-KW"/>
</dbReference>
<comment type="caution">
    <text evidence="6">The sequence shown here is derived from an EMBL/GenBank/DDBJ whole genome shotgun (WGS) entry which is preliminary data.</text>
</comment>
<evidence type="ECO:0000313" key="6">
    <source>
        <dbReference type="EMBL" id="EFK94997.1"/>
    </source>
</evidence>
<feature type="domain" description="4Fe-4S" evidence="5">
    <location>
        <begin position="30"/>
        <end position="89"/>
    </location>
</feature>
<dbReference type="AlphaFoldDB" id="D9PN68"/>
<organism evidence="6">
    <name type="scientific">sediment metagenome</name>
    <dbReference type="NCBI Taxonomy" id="749907"/>
    <lineage>
        <taxon>unclassified sequences</taxon>
        <taxon>metagenomes</taxon>
        <taxon>ecological metagenomes</taxon>
    </lineage>
</organism>
<evidence type="ECO:0000256" key="1">
    <source>
        <dbReference type="ARBA" id="ARBA00022485"/>
    </source>
</evidence>
<sequence>CGAHLDAGRRRPFAARPGIRLDADMSRAIEKLGRMQATIDSLPGRDCGACGAPTCAALAEDIVMQRAERGLCPYVASDESKEGGVRPMRLRELARILDLEELTPQVLAPARPGEDGLEEDPSDPLITRAYASDLLSDVLANAPAGGILITLQVHLNVIAVASHAELHAVIFSCGRRPEDDVIERAAGEELALFASRADTFELAGRLYELGLRGSPA</sequence>
<evidence type="ECO:0000256" key="3">
    <source>
        <dbReference type="ARBA" id="ARBA00023004"/>
    </source>
</evidence>
<dbReference type="InterPro" id="IPR028979">
    <property type="entry name" value="Ser_kin/Pase_Hpr-like_N_sf"/>
</dbReference>
<evidence type="ECO:0000256" key="4">
    <source>
        <dbReference type="ARBA" id="ARBA00023014"/>
    </source>
</evidence>
<protein>
    <recommendedName>
        <fullName evidence="5">4Fe-4S domain-containing protein</fullName>
    </recommendedName>
</protein>
<dbReference type="PROSITE" id="PS51656">
    <property type="entry name" value="4FE4S"/>
    <property type="match status" value="1"/>
</dbReference>
<feature type="non-terminal residue" evidence="6">
    <location>
        <position position="1"/>
    </location>
</feature>
<dbReference type="Pfam" id="PF04060">
    <property type="entry name" value="FeS"/>
    <property type="match status" value="1"/>
</dbReference>
<name>D9PN68_9ZZZZ</name>
<evidence type="ECO:0000259" key="5">
    <source>
        <dbReference type="PROSITE" id="PS51656"/>
    </source>
</evidence>
<dbReference type="Gene3D" id="3.40.1390.20">
    <property type="entry name" value="HprK N-terminal domain-like"/>
    <property type="match status" value="1"/>
</dbReference>